<dbReference type="GO" id="GO:0005249">
    <property type="term" value="F:voltage-gated potassium channel activity"/>
    <property type="evidence" value="ECO:0007669"/>
    <property type="project" value="InterPro"/>
</dbReference>
<name>A0A9N9HQ25_9GLOM</name>
<reference evidence="9" key="1">
    <citation type="submission" date="2021-06" db="EMBL/GenBank/DDBJ databases">
        <authorList>
            <person name="Kallberg Y."/>
            <person name="Tangrot J."/>
            <person name="Rosling A."/>
        </authorList>
    </citation>
    <scope>NUCLEOTIDE SEQUENCE</scope>
    <source>
        <strain evidence="9">MA453B</strain>
    </source>
</reference>
<dbReference type="PANTHER" id="PTHR11537">
    <property type="entry name" value="VOLTAGE-GATED POTASSIUM CHANNEL"/>
    <property type="match status" value="1"/>
</dbReference>
<feature type="domain" description="BTB" evidence="8">
    <location>
        <begin position="4"/>
        <end position="118"/>
    </location>
</feature>
<sequence length="458" mass="54301">MSKEKIGLNIRGIKYETLRSTLISQPETLLGTMVQEQNEYINNSVNGNEYFFDRNGEAFYYIMEFYRTGKLLWPTETTIPLWPNESNGSQVTYQQLIEELDYFRINKSKVFSSLASETVKSKIDRFISSLEQSIIRSFVSFDNNISLSIMDNNELGGYDILSNMEEQIEKHLVETFSELELKWKSQRIYVHGRNYQNDHSSFKIDITFSSIKKLLESESAQAYIKLIQDPINTSEEKIILNVGGKKYETFQSILITQPETLLGTMFQDRNKCMRHPINENEYFFDRNSEAFYYIMEFYRTGKLSWPTESGKVTCKQLEEEFDYFQIPFNKSAVIYSSALETIRNNVNRLTLAFEELVIRCCNYLRNYIKLEIERNGQIHIIESNKRRYYYLENLQTFCDSKFRHRYPTIDNMENQIGDHLVKTFSDLELKWEFSRAHDHLKSFITISFSFNNLYKNFK</sequence>
<organism evidence="9 10">
    <name type="scientific">Dentiscutata erythropus</name>
    <dbReference type="NCBI Taxonomy" id="1348616"/>
    <lineage>
        <taxon>Eukaryota</taxon>
        <taxon>Fungi</taxon>
        <taxon>Fungi incertae sedis</taxon>
        <taxon>Mucoromycota</taxon>
        <taxon>Glomeromycotina</taxon>
        <taxon>Glomeromycetes</taxon>
        <taxon>Diversisporales</taxon>
        <taxon>Gigasporaceae</taxon>
        <taxon>Dentiscutata</taxon>
    </lineage>
</organism>
<evidence type="ECO:0000256" key="7">
    <source>
        <dbReference type="ARBA" id="ARBA00023303"/>
    </source>
</evidence>
<feature type="domain" description="BTB" evidence="8">
    <location>
        <begin position="236"/>
        <end position="341"/>
    </location>
</feature>
<keyword evidence="3" id="KW-0812">Transmembrane</keyword>
<dbReference type="GO" id="GO:0008076">
    <property type="term" value="C:voltage-gated potassium channel complex"/>
    <property type="evidence" value="ECO:0007669"/>
    <property type="project" value="InterPro"/>
</dbReference>
<protein>
    <submittedName>
        <fullName evidence="9">7162_t:CDS:1</fullName>
    </submittedName>
</protein>
<dbReference type="EMBL" id="CAJVPY010008707">
    <property type="protein sequence ID" value="CAG8699690.1"/>
    <property type="molecule type" value="Genomic_DNA"/>
</dbReference>
<evidence type="ECO:0000256" key="2">
    <source>
        <dbReference type="ARBA" id="ARBA00022448"/>
    </source>
</evidence>
<evidence type="ECO:0000256" key="4">
    <source>
        <dbReference type="ARBA" id="ARBA00022989"/>
    </source>
</evidence>
<dbReference type="InterPro" id="IPR003131">
    <property type="entry name" value="T1-type_BTB"/>
</dbReference>
<dbReference type="AlphaFoldDB" id="A0A9N9HQ25"/>
<comment type="caution">
    <text evidence="9">The sequence shown here is derived from an EMBL/GenBank/DDBJ whole genome shotgun (WGS) entry which is preliminary data.</text>
</comment>
<dbReference type="InterPro" id="IPR028325">
    <property type="entry name" value="VG_K_chnl"/>
</dbReference>
<accession>A0A9N9HQ25</accession>
<evidence type="ECO:0000259" key="8">
    <source>
        <dbReference type="SMART" id="SM00225"/>
    </source>
</evidence>
<keyword evidence="4" id="KW-1133">Transmembrane helix</keyword>
<dbReference type="SUPFAM" id="SSF54695">
    <property type="entry name" value="POZ domain"/>
    <property type="match status" value="2"/>
</dbReference>
<dbReference type="InterPro" id="IPR000210">
    <property type="entry name" value="BTB/POZ_dom"/>
</dbReference>
<dbReference type="SMART" id="SM00225">
    <property type="entry name" value="BTB"/>
    <property type="match status" value="2"/>
</dbReference>
<dbReference type="Gene3D" id="3.30.710.10">
    <property type="entry name" value="Potassium Channel Kv1.1, Chain A"/>
    <property type="match status" value="2"/>
</dbReference>
<keyword evidence="6" id="KW-0472">Membrane</keyword>
<keyword evidence="7" id="KW-0407">Ion channel</keyword>
<gene>
    <name evidence="9" type="ORF">DERYTH_LOCUS12909</name>
</gene>
<dbReference type="Pfam" id="PF02214">
    <property type="entry name" value="BTB_2"/>
    <property type="match status" value="2"/>
</dbReference>
<proteinExistence type="predicted"/>
<evidence type="ECO:0000256" key="3">
    <source>
        <dbReference type="ARBA" id="ARBA00022692"/>
    </source>
</evidence>
<dbReference type="InterPro" id="IPR011333">
    <property type="entry name" value="SKP1/BTB/POZ_sf"/>
</dbReference>
<evidence type="ECO:0000256" key="1">
    <source>
        <dbReference type="ARBA" id="ARBA00004141"/>
    </source>
</evidence>
<evidence type="ECO:0000313" key="10">
    <source>
        <dbReference type="Proteomes" id="UP000789405"/>
    </source>
</evidence>
<dbReference type="PANTHER" id="PTHR11537:SF254">
    <property type="entry name" value="POTASSIUM VOLTAGE-GATED CHANNEL PROTEIN SHAB"/>
    <property type="match status" value="1"/>
</dbReference>
<evidence type="ECO:0000256" key="5">
    <source>
        <dbReference type="ARBA" id="ARBA00023065"/>
    </source>
</evidence>
<dbReference type="GO" id="GO:0001508">
    <property type="term" value="P:action potential"/>
    <property type="evidence" value="ECO:0007669"/>
    <property type="project" value="TreeGrafter"/>
</dbReference>
<keyword evidence="10" id="KW-1185">Reference proteome</keyword>
<dbReference type="GO" id="GO:0051260">
    <property type="term" value="P:protein homooligomerization"/>
    <property type="evidence" value="ECO:0007669"/>
    <property type="project" value="InterPro"/>
</dbReference>
<evidence type="ECO:0000313" key="9">
    <source>
        <dbReference type="EMBL" id="CAG8699690.1"/>
    </source>
</evidence>
<evidence type="ECO:0000256" key="6">
    <source>
        <dbReference type="ARBA" id="ARBA00023136"/>
    </source>
</evidence>
<dbReference type="Proteomes" id="UP000789405">
    <property type="component" value="Unassembled WGS sequence"/>
</dbReference>
<keyword evidence="2" id="KW-0813">Transport</keyword>
<dbReference type="OrthoDB" id="2414723at2759"/>
<comment type="subcellular location">
    <subcellularLocation>
        <location evidence="1">Membrane</location>
        <topology evidence="1">Multi-pass membrane protein</topology>
    </subcellularLocation>
</comment>
<keyword evidence="5" id="KW-0406">Ion transport</keyword>